<protein>
    <submittedName>
        <fullName evidence="2">Uncharacterized protein</fullName>
    </submittedName>
</protein>
<organism evidence="2 3">
    <name type="scientific">Monoraphidium neglectum</name>
    <dbReference type="NCBI Taxonomy" id="145388"/>
    <lineage>
        <taxon>Eukaryota</taxon>
        <taxon>Viridiplantae</taxon>
        <taxon>Chlorophyta</taxon>
        <taxon>core chlorophytes</taxon>
        <taxon>Chlorophyceae</taxon>
        <taxon>CS clade</taxon>
        <taxon>Sphaeropleales</taxon>
        <taxon>Selenastraceae</taxon>
        <taxon>Monoraphidium</taxon>
    </lineage>
</organism>
<sequence length="195" mass="20849">MARGQQHPFILGQAWPLNGPCQQQRDGGASPARLVFASCSIAGGSGFGAAQQGSCMPICPAQQQQQQQQQQQKHQQQQQQQQQQDQQHLQQQHDLHAKNPPLAWALVGGGGGAHMAGGDHGLHSLSRHVNSEAGKAAGVVGAQLLLLITNWQRGVAEHGELLHRRLLPWRRNGSAAAPAPGADADRASARGWRLP</sequence>
<feature type="compositionally biased region" description="Low complexity" evidence="1">
    <location>
        <begin position="173"/>
        <end position="182"/>
    </location>
</feature>
<evidence type="ECO:0000256" key="1">
    <source>
        <dbReference type="SAM" id="MobiDB-lite"/>
    </source>
</evidence>
<accession>A0A0D2N5R6</accession>
<reference evidence="2 3" key="1">
    <citation type="journal article" date="2013" name="BMC Genomics">
        <title>Reconstruction of the lipid metabolism for the microalga Monoraphidium neglectum from its genome sequence reveals characteristics suitable for biofuel production.</title>
        <authorList>
            <person name="Bogen C."/>
            <person name="Al-Dilaimi A."/>
            <person name="Albersmeier A."/>
            <person name="Wichmann J."/>
            <person name="Grundmann M."/>
            <person name="Rupp O."/>
            <person name="Lauersen K.J."/>
            <person name="Blifernez-Klassen O."/>
            <person name="Kalinowski J."/>
            <person name="Goesmann A."/>
            <person name="Mussgnug J.H."/>
            <person name="Kruse O."/>
        </authorList>
    </citation>
    <scope>NUCLEOTIDE SEQUENCE [LARGE SCALE GENOMIC DNA]</scope>
    <source>
        <strain evidence="2 3">SAG 48.87</strain>
    </source>
</reference>
<dbReference type="AlphaFoldDB" id="A0A0D2N5R6"/>
<name>A0A0D2N5R6_9CHLO</name>
<evidence type="ECO:0000313" key="3">
    <source>
        <dbReference type="Proteomes" id="UP000054498"/>
    </source>
</evidence>
<keyword evidence="3" id="KW-1185">Reference proteome</keyword>
<feature type="compositionally biased region" description="Low complexity" evidence="1">
    <location>
        <begin position="70"/>
        <end position="90"/>
    </location>
</feature>
<evidence type="ECO:0000313" key="2">
    <source>
        <dbReference type="EMBL" id="KIZ01311.1"/>
    </source>
</evidence>
<dbReference type="Proteomes" id="UP000054498">
    <property type="component" value="Unassembled WGS sequence"/>
</dbReference>
<feature type="non-terminal residue" evidence="2">
    <location>
        <position position="195"/>
    </location>
</feature>
<dbReference type="RefSeq" id="XP_013900330.1">
    <property type="nucleotide sequence ID" value="XM_014044876.1"/>
</dbReference>
<dbReference type="EMBL" id="KK101320">
    <property type="protein sequence ID" value="KIZ01311.1"/>
    <property type="molecule type" value="Genomic_DNA"/>
</dbReference>
<dbReference type="GeneID" id="25739529"/>
<proteinExistence type="predicted"/>
<feature type="region of interest" description="Disordered" evidence="1">
    <location>
        <begin position="173"/>
        <end position="195"/>
    </location>
</feature>
<dbReference type="KEGG" id="mng:MNEG_6653"/>
<gene>
    <name evidence="2" type="ORF">MNEG_6653</name>
</gene>
<feature type="region of interest" description="Disordered" evidence="1">
    <location>
        <begin position="70"/>
        <end position="93"/>
    </location>
</feature>